<proteinExistence type="predicted"/>
<feature type="compositionally biased region" description="Basic and acidic residues" evidence="1">
    <location>
        <begin position="102"/>
        <end position="112"/>
    </location>
</feature>
<evidence type="ECO:0000313" key="2">
    <source>
        <dbReference type="EMBL" id="MFC7197968.1"/>
    </source>
</evidence>
<name>A0ABD5YWK5_9EURY</name>
<sequence length="147" mass="15606">MNDTDEPAIARTDAVTVERTVERKDRGVTAEYVLTTATESPVRARIEQSFTGDPIDEIGFHPDHSPTEWDADDSGVAFETVVRPDEPTTAVLGLVTEDVHDGLLDGEPRVTRVESVTDPSSESAEPTETSGRDAGADAGVEGAGDVP</sequence>
<comment type="caution">
    <text evidence="2">The sequence shown here is derived from an EMBL/GenBank/DDBJ whole genome shotgun (WGS) entry which is preliminary data.</text>
</comment>
<keyword evidence="3" id="KW-1185">Reference proteome</keyword>
<dbReference type="AlphaFoldDB" id="A0ABD5YWK5"/>
<reference evidence="2 3" key="1">
    <citation type="journal article" date="2019" name="Int. J. Syst. Evol. Microbiol.">
        <title>The Global Catalogue of Microorganisms (GCM) 10K type strain sequencing project: providing services to taxonomists for standard genome sequencing and annotation.</title>
        <authorList>
            <consortium name="The Broad Institute Genomics Platform"/>
            <consortium name="The Broad Institute Genome Sequencing Center for Infectious Disease"/>
            <person name="Wu L."/>
            <person name="Ma J."/>
        </authorList>
    </citation>
    <scope>NUCLEOTIDE SEQUENCE [LARGE SCALE GENOMIC DNA]</scope>
    <source>
        <strain evidence="2 3">XZGYJ-43</strain>
    </source>
</reference>
<evidence type="ECO:0000313" key="3">
    <source>
        <dbReference type="Proteomes" id="UP001596447"/>
    </source>
</evidence>
<dbReference type="EMBL" id="JBHTAR010000002">
    <property type="protein sequence ID" value="MFC7197968.1"/>
    <property type="molecule type" value="Genomic_DNA"/>
</dbReference>
<dbReference type="Proteomes" id="UP001596447">
    <property type="component" value="Unassembled WGS sequence"/>
</dbReference>
<gene>
    <name evidence="2" type="ORF">ACFQJ9_00345</name>
</gene>
<feature type="region of interest" description="Disordered" evidence="1">
    <location>
        <begin position="102"/>
        <end position="147"/>
    </location>
</feature>
<feature type="compositionally biased region" description="Low complexity" evidence="1">
    <location>
        <begin position="136"/>
        <end position="147"/>
    </location>
</feature>
<accession>A0ABD5YWK5</accession>
<protein>
    <submittedName>
        <fullName evidence="2">Uncharacterized protein</fullName>
    </submittedName>
</protein>
<organism evidence="2 3">
    <name type="scientific">Halospeciosus flavus</name>
    <dbReference type="NCBI Taxonomy" id="3032283"/>
    <lineage>
        <taxon>Archaea</taxon>
        <taxon>Methanobacteriati</taxon>
        <taxon>Methanobacteriota</taxon>
        <taxon>Stenosarchaea group</taxon>
        <taxon>Halobacteria</taxon>
        <taxon>Halobacteriales</taxon>
        <taxon>Halobacteriaceae</taxon>
        <taxon>Halospeciosus</taxon>
    </lineage>
</organism>
<evidence type="ECO:0000256" key="1">
    <source>
        <dbReference type="SAM" id="MobiDB-lite"/>
    </source>
</evidence>
<feature type="non-terminal residue" evidence="2">
    <location>
        <position position="147"/>
    </location>
</feature>
<feature type="compositionally biased region" description="Low complexity" evidence="1">
    <location>
        <begin position="119"/>
        <end position="129"/>
    </location>
</feature>